<evidence type="ECO:0000256" key="5">
    <source>
        <dbReference type="ARBA" id="ARBA00022692"/>
    </source>
</evidence>
<sequence>MQISKLVPGAEQNNYKMQRTKEAEVRLAFFRELQTQTMVFISYLPIQVILGTETANKYEIKNSLGQRIYFAVEESICFNRTFCSTLRSCVLKITDNSGQEVITVNRPLRCNSCWCPCYLQELEIQAPPGSIVGYVAQKWDPFLPKFTIQNANKEDILKIVGPGATCGCFGDVDFELRIISHAHISGPPGHIGYPGPQAGYAVPPPGYASPGPVGFPVQHQPVTGHPGAPTQVPWMPAPLPPLNCPPGLEYLTQIDQLLIHQQIELLEVLIGFETNNKYEIKNSLGQRIYFAAEDTDCCTRNCCGPSRPFTMRILDNMGREVITLERPLRCTSCCFPCCLQEIEIQAPPGVPVGYVTQTWHPCLPKFTIQNERREDVLRISGPCVICSCCADIDFEVKSLDDKYVVGKISKHWTGLIKELFTDVDNFGIQFPLDLDVKMKAVMLGACFLIDFMFFEMTRGEQRAGVW</sequence>
<comment type="similarity">
    <text evidence="3">Belongs to the phospholipid scramblase family.</text>
</comment>
<dbReference type="PANTHER" id="PTHR23248">
    <property type="entry name" value="PHOSPHOLIPID SCRAMBLASE-RELATED"/>
    <property type="match status" value="1"/>
</dbReference>
<dbReference type="Pfam" id="PF03803">
    <property type="entry name" value="Scramblase"/>
    <property type="match status" value="2"/>
</dbReference>
<keyword evidence="9" id="KW-0564">Palmitate</keyword>
<dbReference type="EMBL" id="VBQZ03000118">
    <property type="protein sequence ID" value="MXQ94638.1"/>
    <property type="molecule type" value="Genomic_DNA"/>
</dbReference>
<dbReference type="Proteomes" id="UP000322234">
    <property type="component" value="Unassembled WGS sequence"/>
</dbReference>
<reference evidence="11" key="1">
    <citation type="submission" date="2019-10" db="EMBL/GenBank/DDBJ databases">
        <title>The sequence and de novo assembly of the wild yak genome.</title>
        <authorList>
            <person name="Liu Y."/>
        </authorList>
    </citation>
    <scope>NUCLEOTIDE SEQUENCE [LARGE SCALE GENOMIC DNA]</scope>
    <source>
        <strain evidence="11">WY2019</strain>
    </source>
</reference>
<evidence type="ECO:0000256" key="1">
    <source>
        <dbReference type="ARBA" id="ARBA00001913"/>
    </source>
</evidence>
<organism evidence="11 12">
    <name type="scientific">Bos mutus</name>
    <name type="common">wild yak</name>
    <dbReference type="NCBI Taxonomy" id="72004"/>
    <lineage>
        <taxon>Eukaryota</taxon>
        <taxon>Metazoa</taxon>
        <taxon>Chordata</taxon>
        <taxon>Craniata</taxon>
        <taxon>Vertebrata</taxon>
        <taxon>Euteleostomi</taxon>
        <taxon>Mammalia</taxon>
        <taxon>Eutheria</taxon>
        <taxon>Laurasiatheria</taxon>
        <taxon>Artiodactyla</taxon>
        <taxon>Ruminantia</taxon>
        <taxon>Pecora</taxon>
        <taxon>Bovidae</taxon>
        <taxon>Bovinae</taxon>
        <taxon>Bos</taxon>
    </lineage>
</organism>
<dbReference type="GO" id="GO:0005886">
    <property type="term" value="C:plasma membrane"/>
    <property type="evidence" value="ECO:0007669"/>
    <property type="project" value="TreeGrafter"/>
</dbReference>
<keyword evidence="4" id="KW-0597">Phosphoprotein</keyword>
<keyword evidence="12" id="KW-1185">Reference proteome</keyword>
<comment type="cofactor">
    <cofactor evidence="1">
        <name>Ca(2+)</name>
        <dbReference type="ChEBI" id="CHEBI:29108"/>
    </cofactor>
</comment>
<proteinExistence type="inferred from homology"/>
<evidence type="ECO:0000256" key="4">
    <source>
        <dbReference type="ARBA" id="ARBA00022553"/>
    </source>
</evidence>
<name>A0A6B0RWY2_9CETA</name>
<evidence type="ECO:0000256" key="2">
    <source>
        <dbReference type="ARBA" id="ARBA00004606"/>
    </source>
</evidence>
<evidence type="ECO:0000256" key="8">
    <source>
        <dbReference type="ARBA" id="ARBA00023136"/>
    </source>
</evidence>
<evidence type="ECO:0000256" key="3">
    <source>
        <dbReference type="ARBA" id="ARBA00005350"/>
    </source>
</evidence>
<dbReference type="GO" id="GO:0017128">
    <property type="term" value="F:phospholipid scramblase activity"/>
    <property type="evidence" value="ECO:0007669"/>
    <property type="project" value="InterPro"/>
</dbReference>
<keyword evidence="7" id="KW-1133">Transmembrane helix</keyword>
<accession>A0A6B0RWY2</accession>
<dbReference type="AlphaFoldDB" id="A0A6B0RWY2"/>
<dbReference type="PANTHER" id="PTHR23248:SF38">
    <property type="entry name" value="PHOSPHOLIPID SCRAMBLASE 1"/>
    <property type="match status" value="1"/>
</dbReference>
<protein>
    <recommendedName>
        <fullName evidence="13">Phospholipid scramblase</fullName>
    </recommendedName>
</protein>
<evidence type="ECO:0000256" key="7">
    <source>
        <dbReference type="ARBA" id="ARBA00022989"/>
    </source>
</evidence>
<comment type="caution">
    <text evidence="11">The sequence shown here is derived from an EMBL/GenBank/DDBJ whole genome shotgun (WGS) entry which is preliminary data.</text>
</comment>
<evidence type="ECO:0000256" key="6">
    <source>
        <dbReference type="ARBA" id="ARBA00022837"/>
    </source>
</evidence>
<gene>
    <name evidence="11" type="ORF">E5288_WYG013875</name>
</gene>
<evidence type="ECO:0008006" key="13">
    <source>
        <dbReference type="Google" id="ProtNLM"/>
    </source>
</evidence>
<keyword evidence="5" id="KW-0812">Transmembrane</keyword>
<comment type="subcellular location">
    <subcellularLocation>
        <location evidence="2">Membrane</location>
        <topology evidence="2">Single-pass type II membrane protein</topology>
    </subcellularLocation>
</comment>
<evidence type="ECO:0000313" key="12">
    <source>
        <dbReference type="Proteomes" id="UP000322234"/>
    </source>
</evidence>
<keyword evidence="6" id="KW-0106">Calcium</keyword>
<keyword evidence="8" id="KW-0472">Membrane</keyword>
<evidence type="ECO:0000256" key="9">
    <source>
        <dbReference type="ARBA" id="ARBA00023139"/>
    </source>
</evidence>
<evidence type="ECO:0000256" key="10">
    <source>
        <dbReference type="ARBA" id="ARBA00023288"/>
    </source>
</evidence>
<dbReference type="InterPro" id="IPR005552">
    <property type="entry name" value="Scramblase"/>
</dbReference>
<keyword evidence="10" id="KW-0449">Lipoprotein</keyword>
<evidence type="ECO:0000313" key="11">
    <source>
        <dbReference type="EMBL" id="MXQ94638.1"/>
    </source>
</evidence>